<reference evidence="2" key="1">
    <citation type="submission" date="2020-04" db="EMBL/GenBank/DDBJ databases">
        <authorList>
            <person name="Alioto T."/>
            <person name="Alioto T."/>
            <person name="Gomez Garrido J."/>
        </authorList>
    </citation>
    <scope>NUCLEOTIDE SEQUENCE</scope>
    <source>
        <strain evidence="2">A484AB</strain>
    </source>
</reference>
<feature type="domain" description="DUF6589" evidence="1">
    <location>
        <begin position="38"/>
        <end position="258"/>
    </location>
</feature>
<gene>
    <name evidence="2" type="ORF">PACLA_8A033277</name>
</gene>
<evidence type="ECO:0000259" key="1">
    <source>
        <dbReference type="Pfam" id="PF20231"/>
    </source>
</evidence>
<organism evidence="2 3">
    <name type="scientific">Paramuricea clavata</name>
    <name type="common">Red gorgonian</name>
    <name type="synonym">Violescent sea-whip</name>
    <dbReference type="NCBI Taxonomy" id="317549"/>
    <lineage>
        <taxon>Eukaryota</taxon>
        <taxon>Metazoa</taxon>
        <taxon>Cnidaria</taxon>
        <taxon>Anthozoa</taxon>
        <taxon>Octocorallia</taxon>
        <taxon>Malacalcyonacea</taxon>
        <taxon>Plexauridae</taxon>
        <taxon>Paramuricea</taxon>
    </lineage>
</organism>
<sequence length="277" mass="31604">WCQKPDVTRRQWQHQKFVDCSYATVARNGDLAGKSKNARFSSSNETHTSHKYACSQEGFSFCWIPMGVLFKNENVTSEMIDILKKFQTYIPSMAGNNGTVFFNQLCSGDQLSVERAVNSIHSVANGYTAEDRLERFNVQPGDWHTGVKILEMLFRQFYSTSSSKDECTMMADRNLIKRRNVKDDPHAAYRADRDFLILEVTARIICAAFHVLGMNNTKDKPQQLQIPETIKDQSEMEKQQILHKAAAKIVDEIIVNEQMMDATISNLISEQEKQACT</sequence>
<accession>A0A6S7FQ97</accession>
<name>A0A6S7FQ97_PARCT</name>
<dbReference type="AlphaFoldDB" id="A0A6S7FQ97"/>
<dbReference type="Pfam" id="PF20231">
    <property type="entry name" value="DUF6589"/>
    <property type="match status" value="1"/>
</dbReference>
<protein>
    <recommendedName>
        <fullName evidence="1">DUF6589 domain-containing protein</fullName>
    </recommendedName>
</protein>
<proteinExistence type="predicted"/>
<dbReference type="InterPro" id="IPR046496">
    <property type="entry name" value="DUF6589"/>
</dbReference>
<dbReference type="Proteomes" id="UP001152795">
    <property type="component" value="Unassembled WGS sequence"/>
</dbReference>
<keyword evidence="3" id="KW-1185">Reference proteome</keyword>
<feature type="non-terminal residue" evidence="2">
    <location>
        <position position="1"/>
    </location>
</feature>
<dbReference type="OrthoDB" id="5980163at2759"/>
<comment type="caution">
    <text evidence="2">The sequence shown here is derived from an EMBL/GenBank/DDBJ whole genome shotgun (WGS) entry which is preliminary data.</text>
</comment>
<evidence type="ECO:0000313" key="3">
    <source>
        <dbReference type="Proteomes" id="UP001152795"/>
    </source>
</evidence>
<dbReference type="EMBL" id="CACRXK020000096">
    <property type="protein sequence ID" value="CAB3978209.1"/>
    <property type="molecule type" value="Genomic_DNA"/>
</dbReference>
<evidence type="ECO:0000313" key="2">
    <source>
        <dbReference type="EMBL" id="CAB3978209.1"/>
    </source>
</evidence>